<dbReference type="Pfam" id="PF00226">
    <property type="entry name" value="DnaJ"/>
    <property type="match status" value="1"/>
</dbReference>
<dbReference type="InterPro" id="IPR001623">
    <property type="entry name" value="DnaJ_domain"/>
</dbReference>
<keyword evidence="2" id="KW-0677">Repeat</keyword>
<dbReference type="InterPro" id="IPR018253">
    <property type="entry name" value="DnaJ_domain_CS"/>
</dbReference>
<dbReference type="SUPFAM" id="SSF46565">
    <property type="entry name" value="Chaperone J-domain"/>
    <property type="match status" value="1"/>
</dbReference>
<dbReference type="SMART" id="SM00271">
    <property type="entry name" value="DnaJ"/>
    <property type="match status" value="1"/>
</dbReference>
<keyword evidence="5" id="KW-0143">Chaperone</keyword>
<evidence type="ECO:0000256" key="3">
    <source>
        <dbReference type="ARBA" id="ARBA00022771"/>
    </source>
</evidence>
<dbReference type="PANTHER" id="PTHR43096">
    <property type="entry name" value="DNAJ HOMOLOG 1, MITOCHONDRIAL-RELATED"/>
    <property type="match status" value="1"/>
</dbReference>
<dbReference type="Gene3D" id="2.60.260.20">
    <property type="entry name" value="Urease metallochaperone UreE, N-terminal domain"/>
    <property type="match status" value="2"/>
</dbReference>
<evidence type="ECO:0000256" key="5">
    <source>
        <dbReference type="ARBA" id="ARBA00023186"/>
    </source>
</evidence>
<dbReference type="CDD" id="cd06257">
    <property type="entry name" value="DnaJ"/>
    <property type="match status" value="1"/>
</dbReference>
<dbReference type="PANTHER" id="PTHR43096:SF52">
    <property type="entry name" value="DNAJ HOMOLOG 1, MITOCHONDRIAL-RELATED"/>
    <property type="match status" value="1"/>
</dbReference>
<dbReference type="Pfam" id="PF01556">
    <property type="entry name" value="DnaJ_C"/>
    <property type="match status" value="1"/>
</dbReference>
<evidence type="ECO:0000256" key="4">
    <source>
        <dbReference type="ARBA" id="ARBA00022833"/>
    </source>
</evidence>
<keyword evidence="1" id="KW-0479">Metal-binding</keyword>
<dbReference type="PROSITE" id="PS00636">
    <property type="entry name" value="DNAJ_1"/>
    <property type="match status" value="1"/>
</dbReference>
<dbReference type="FunFam" id="2.60.260.20:FF:000005">
    <property type="entry name" value="Chaperone protein dnaJ 1, mitochondrial"/>
    <property type="match status" value="1"/>
</dbReference>
<accession>A0A561E7C4</accession>
<dbReference type="InterPro" id="IPR002939">
    <property type="entry name" value="DnaJ_C"/>
</dbReference>
<dbReference type="RefSeq" id="WP_145224749.1">
    <property type="nucleotide sequence ID" value="NZ_VIVQ01000001.1"/>
</dbReference>
<dbReference type="InterPro" id="IPR008971">
    <property type="entry name" value="HSP40/DnaJ_pept-bd"/>
</dbReference>
<dbReference type="EMBL" id="VIVQ01000001">
    <property type="protein sequence ID" value="TWE11460.1"/>
    <property type="molecule type" value="Genomic_DNA"/>
</dbReference>
<dbReference type="InterPro" id="IPR036869">
    <property type="entry name" value="J_dom_sf"/>
</dbReference>
<dbReference type="GO" id="GO:0008270">
    <property type="term" value="F:zinc ion binding"/>
    <property type="evidence" value="ECO:0007669"/>
    <property type="project" value="UniProtKB-KW"/>
</dbReference>
<evidence type="ECO:0000313" key="8">
    <source>
        <dbReference type="Proteomes" id="UP000318297"/>
    </source>
</evidence>
<evidence type="ECO:0000313" key="7">
    <source>
        <dbReference type="EMBL" id="TWE11460.1"/>
    </source>
</evidence>
<protein>
    <submittedName>
        <fullName evidence="7">Molecular chaperone DnaJ</fullName>
    </submittedName>
</protein>
<evidence type="ECO:0000256" key="1">
    <source>
        <dbReference type="ARBA" id="ARBA00022723"/>
    </source>
</evidence>
<reference evidence="7 8" key="1">
    <citation type="submission" date="2019-06" db="EMBL/GenBank/DDBJ databases">
        <title>Sequencing the genomes of 1000 actinobacteria strains.</title>
        <authorList>
            <person name="Klenk H.-P."/>
        </authorList>
    </citation>
    <scope>NUCLEOTIDE SEQUENCE [LARGE SCALE GENOMIC DNA]</scope>
    <source>
        <strain evidence="7 8">DSM 19560</strain>
    </source>
</reference>
<dbReference type="PRINTS" id="PR00625">
    <property type="entry name" value="JDOMAIN"/>
</dbReference>
<dbReference type="GO" id="GO:0005737">
    <property type="term" value="C:cytoplasm"/>
    <property type="evidence" value="ECO:0007669"/>
    <property type="project" value="TreeGrafter"/>
</dbReference>
<dbReference type="CDD" id="cd10747">
    <property type="entry name" value="DnaJ_C"/>
    <property type="match status" value="1"/>
</dbReference>
<proteinExistence type="predicted"/>
<keyword evidence="4" id="KW-0862">Zinc</keyword>
<dbReference type="Proteomes" id="UP000318297">
    <property type="component" value="Unassembled WGS sequence"/>
</dbReference>
<dbReference type="AlphaFoldDB" id="A0A561E7C4"/>
<dbReference type="SUPFAM" id="SSF49493">
    <property type="entry name" value="HSP40/DnaJ peptide-binding domain"/>
    <property type="match status" value="2"/>
</dbReference>
<dbReference type="OrthoDB" id="9779889at2"/>
<dbReference type="GO" id="GO:0042026">
    <property type="term" value="P:protein refolding"/>
    <property type="evidence" value="ECO:0007669"/>
    <property type="project" value="TreeGrafter"/>
</dbReference>
<evidence type="ECO:0000259" key="6">
    <source>
        <dbReference type="PROSITE" id="PS50076"/>
    </source>
</evidence>
<dbReference type="PROSITE" id="PS50076">
    <property type="entry name" value="DNAJ_2"/>
    <property type="match status" value="1"/>
</dbReference>
<dbReference type="GO" id="GO:0051082">
    <property type="term" value="F:unfolded protein binding"/>
    <property type="evidence" value="ECO:0007669"/>
    <property type="project" value="InterPro"/>
</dbReference>
<sequence>MASQDWLEKDFYAILGVPQDASQADIKKAYRKLARKWHPDQNPGDAAAEQKFKDIGEANSVLSNEEQRQEYDQLRQMVGGGARFTAGGPGAGTAGGFEDLFGSMFGGGGGGQNVRFSTGGGGQSINLDDILGQFGGGYGGGSPFGSQSRGGYSAPAAGANVDARTTLTFRSAVEGETVSLQSADGQTIKTRIPAGVKDGQTIRLRGKGQPSRNGGPAGDLMLHISVGSHPVFGRDGNNLTVDLPVTFAEAALGATVAVPTIDGSSVKVKIAPGTPSGRKLRVKGRGIQAKSGAGDLIATVQIVVPQRLTDEAKAAVEALQQQENDIDPRAQLFAKAQQ</sequence>
<feature type="domain" description="J" evidence="6">
    <location>
        <begin position="10"/>
        <end position="75"/>
    </location>
</feature>
<keyword evidence="8" id="KW-1185">Reference proteome</keyword>
<name>A0A561E7C4_9MICO</name>
<dbReference type="Gene3D" id="1.10.287.110">
    <property type="entry name" value="DnaJ domain"/>
    <property type="match status" value="1"/>
</dbReference>
<evidence type="ECO:0000256" key="2">
    <source>
        <dbReference type="ARBA" id="ARBA00022737"/>
    </source>
</evidence>
<keyword evidence="3" id="KW-0863">Zinc-finger</keyword>
<organism evidence="7 8">
    <name type="scientific">Rudaeicoccus suwonensis</name>
    <dbReference type="NCBI Taxonomy" id="657409"/>
    <lineage>
        <taxon>Bacteria</taxon>
        <taxon>Bacillati</taxon>
        <taxon>Actinomycetota</taxon>
        <taxon>Actinomycetes</taxon>
        <taxon>Micrococcales</taxon>
        <taxon>Dermacoccaceae</taxon>
        <taxon>Rudaeicoccus</taxon>
    </lineage>
</organism>
<gene>
    <name evidence="7" type="ORF">BKA23_0228</name>
</gene>
<comment type="caution">
    <text evidence="7">The sequence shown here is derived from an EMBL/GenBank/DDBJ whole genome shotgun (WGS) entry which is preliminary data.</text>
</comment>